<evidence type="ECO:0000313" key="5">
    <source>
        <dbReference type="EMBL" id="MBK1815978.1"/>
    </source>
</evidence>
<gene>
    <name evidence="5" type="ORF">JIN84_10135</name>
</gene>
<dbReference type="InterPro" id="IPR032781">
    <property type="entry name" value="ABC_tran_Xtn"/>
</dbReference>
<dbReference type="GO" id="GO:0005524">
    <property type="term" value="F:ATP binding"/>
    <property type="evidence" value="ECO:0007669"/>
    <property type="project" value="UniProtKB-KW"/>
</dbReference>
<reference evidence="5" key="1">
    <citation type="submission" date="2021-01" db="EMBL/GenBank/DDBJ databases">
        <title>Modified the classification status of verrucomicrobia.</title>
        <authorList>
            <person name="Feng X."/>
        </authorList>
    </citation>
    <scope>NUCLEOTIDE SEQUENCE</scope>
    <source>
        <strain evidence="5">JCM 18052</strain>
    </source>
</reference>
<dbReference type="PROSITE" id="PS50893">
    <property type="entry name" value="ABC_TRANSPORTER_2"/>
    <property type="match status" value="2"/>
</dbReference>
<sequence length="668" mass="74400">MISIQSLRVEFGARVLFNDLSFSVQPRERIAFAGHNGAGKSTLMKCVAGIIRPTSGLISSPRGTRVGYLPQEGIHVKGRTLWQETESAFGETMALSEKIDRLSNELVKLDPRSSPYGDLLEEIGELELQLDSMDPGRMKPRIESVLKGLGFQTKDFTRDCSEFSGGWQMRIAMAKLFLQEPEVLLLDEPTNHLDIGTQIWVEQYLINYPGAILLISHDRALLDTLCTRTIAFAHGRAEEYAGNFSYFERESVLRKEIQLKQYEAQQREIGEIQRFIDRFRASANKATLVQSRIKMLAKIERIPQPEREDAVMNFKFPPPPNSGHTVAKLDAVHKSYGALNIFSGFDFEINKGEKFAIVGPNGAGKSTFCRLITGQEEPDAGTHTFGHKVATSFFSQNHADELDPNLTVLETVEAAASRESMPHARNLLGCFLFRGDDVFKKIGVLSGGERSRVALVCMLLRPANFLILDEPTNHLDMQSQDVLQRALIDYPGSVMIVSHNRNFLDALVTKTLEFRPGEQPVLYAGNITYYLEKSAEDEANKKGAPKLANLSAQSAPAANTSSRQSTPGVNRKEQRRIEAEQREIKSKVLKPLETEFAALEIKIAELEGAQATLTQQLSTAAVTENPGKLREVTNAVDKLAKSLETSYTRWGALSEEIERIKTKLGIQD</sequence>
<dbReference type="GO" id="GO:0016887">
    <property type="term" value="F:ATP hydrolysis activity"/>
    <property type="evidence" value="ECO:0007669"/>
    <property type="project" value="InterPro"/>
</dbReference>
<dbReference type="RefSeq" id="WP_200350938.1">
    <property type="nucleotide sequence ID" value="NZ_BAABHZ010000006.1"/>
</dbReference>
<keyword evidence="1" id="KW-0547">Nucleotide-binding</keyword>
<dbReference type="SMART" id="SM00382">
    <property type="entry name" value="AAA"/>
    <property type="match status" value="2"/>
</dbReference>
<evidence type="ECO:0000256" key="2">
    <source>
        <dbReference type="ARBA" id="ARBA00022840"/>
    </source>
</evidence>
<dbReference type="InterPro" id="IPR051309">
    <property type="entry name" value="ABCF_ATPase"/>
</dbReference>
<dbReference type="InterPro" id="IPR003439">
    <property type="entry name" value="ABC_transporter-like_ATP-bd"/>
</dbReference>
<dbReference type="InterPro" id="IPR003593">
    <property type="entry name" value="AAA+_ATPase"/>
</dbReference>
<dbReference type="PANTHER" id="PTHR42855">
    <property type="entry name" value="ABC TRANSPORTER ATP-BINDING SUBUNIT"/>
    <property type="match status" value="1"/>
</dbReference>
<keyword evidence="6" id="KW-1185">Reference proteome</keyword>
<name>A0A934VA93_9BACT</name>
<dbReference type="FunFam" id="3.40.50.300:FF:000011">
    <property type="entry name" value="Putative ABC transporter ATP-binding component"/>
    <property type="match status" value="1"/>
</dbReference>
<feature type="compositionally biased region" description="Polar residues" evidence="3">
    <location>
        <begin position="550"/>
        <end position="568"/>
    </location>
</feature>
<protein>
    <submittedName>
        <fullName evidence="5">ABC-F family ATP-binding cassette domain-containing protein</fullName>
    </submittedName>
</protein>
<proteinExistence type="predicted"/>
<dbReference type="InterPro" id="IPR032524">
    <property type="entry name" value="ABC_tran_C"/>
</dbReference>
<feature type="domain" description="ABC transporter" evidence="4">
    <location>
        <begin position="2"/>
        <end position="259"/>
    </location>
</feature>
<dbReference type="Pfam" id="PF12848">
    <property type="entry name" value="ABC_tran_Xtn"/>
    <property type="match status" value="1"/>
</dbReference>
<keyword evidence="2 5" id="KW-0067">ATP-binding</keyword>
<dbReference type="CDD" id="cd03221">
    <property type="entry name" value="ABCF_EF-3"/>
    <property type="match status" value="2"/>
</dbReference>
<accession>A0A934VA93</accession>
<dbReference type="Gene3D" id="1.10.287.380">
    <property type="entry name" value="Valyl-tRNA synthetase, C-terminal domain"/>
    <property type="match status" value="1"/>
</dbReference>
<dbReference type="SUPFAM" id="SSF52540">
    <property type="entry name" value="P-loop containing nucleoside triphosphate hydrolases"/>
    <property type="match status" value="2"/>
</dbReference>
<dbReference type="GO" id="GO:0003677">
    <property type="term" value="F:DNA binding"/>
    <property type="evidence" value="ECO:0007669"/>
    <property type="project" value="InterPro"/>
</dbReference>
<dbReference type="PANTHER" id="PTHR42855:SF2">
    <property type="entry name" value="DRUG RESISTANCE ABC TRANSPORTER,ATP-BINDING PROTEIN"/>
    <property type="match status" value="1"/>
</dbReference>
<evidence type="ECO:0000256" key="3">
    <source>
        <dbReference type="SAM" id="MobiDB-lite"/>
    </source>
</evidence>
<dbReference type="InterPro" id="IPR037118">
    <property type="entry name" value="Val-tRNA_synth_C_sf"/>
</dbReference>
<feature type="domain" description="ABC transporter" evidence="4">
    <location>
        <begin position="327"/>
        <end position="551"/>
    </location>
</feature>
<comment type="caution">
    <text evidence="5">The sequence shown here is derived from an EMBL/GenBank/DDBJ whole genome shotgun (WGS) entry which is preliminary data.</text>
</comment>
<dbReference type="Gene3D" id="3.40.50.300">
    <property type="entry name" value="P-loop containing nucleotide triphosphate hydrolases"/>
    <property type="match status" value="2"/>
</dbReference>
<evidence type="ECO:0000256" key="1">
    <source>
        <dbReference type="ARBA" id="ARBA00022741"/>
    </source>
</evidence>
<dbReference type="Proteomes" id="UP000600139">
    <property type="component" value="Unassembled WGS sequence"/>
</dbReference>
<dbReference type="PROSITE" id="PS00211">
    <property type="entry name" value="ABC_TRANSPORTER_1"/>
    <property type="match status" value="2"/>
</dbReference>
<dbReference type="EMBL" id="JAENIK010000011">
    <property type="protein sequence ID" value="MBK1815978.1"/>
    <property type="molecule type" value="Genomic_DNA"/>
</dbReference>
<dbReference type="AlphaFoldDB" id="A0A934VA93"/>
<feature type="region of interest" description="Disordered" evidence="3">
    <location>
        <begin position="550"/>
        <end position="577"/>
    </location>
</feature>
<evidence type="ECO:0000259" key="4">
    <source>
        <dbReference type="PROSITE" id="PS50893"/>
    </source>
</evidence>
<dbReference type="Pfam" id="PF00005">
    <property type="entry name" value="ABC_tran"/>
    <property type="match status" value="2"/>
</dbReference>
<dbReference type="Pfam" id="PF16326">
    <property type="entry name" value="ABC_tran_CTD"/>
    <property type="match status" value="1"/>
</dbReference>
<dbReference type="InterPro" id="IPR027417">
    <property type="entry name" value="P-loop_NTPase"/>
</dbReference>
<organism evidence="5 6">
    <name type="scientific">Luteolibacter yonseiensis</name>
    <dbReference type="NCBI Taxonomy" id="1144680"/>
    <lineage>
        <taxon>Bacteria</taxon>
        <taxon>Pseudomonadati</taxon>
        <taxon>Verrucomicrobiota</taxon>
        <taxon>Verrucomicrobiia</taxon>
        <taxon>Verrucomicrobiales</taxon>
        <taxon>Verrucomicrobiaceae</taxon>
        <taxon>Luteolibacter</taxon>
    </lineage>
</organism>
<evidence type="ECO:0000313" key="6">
    <source>
        <dbReference type="Proteomes" id="UP000600139"/>
    </source>
</evidence>
<dbReference type="InterPro" id="IPR017871">
    <property type="entry name" value="ABC_transporter-like_CS"/>
</dbReference>